<dbReference type="Proteomes" id="UP000007648">
    <property type="component" value="Unassembled WGS sequence"/>
</dbReference>
<evidence type="ECO:0000259" key="1">
    <source>
        <dbReference type="PROSITE" id="PS50805"/>
    </source>
</evidence>
<organism evidence="2 3">
    <name type="scientific">Sarcophilus harrisii</name>
    <name type="common">Tasmanian devil</name>
    <name type="synonym">Sarcophilus laniarius</name>
    <dbReference type="NCBI Taxonomy" id="9305"/>
    <lineage>
        <taxon>Eukaryota</taxon>
        <taxon>Metazoa</taxon>
        <taxon>Chordata</taxon>
        <taxon>Craniata</taxon>
        <taxon>Vertebrata</taxon>
        <taxon>Euteleostomi</taxon>
        <taxon>Mammalia</taxon>
        <taxon>Metatheria</taxon>
        <taxon>Dasyuromorphia</taxon>
        <taxon>Dasyuridae</taxon>
        <taxon>Sarcophilus</taxon>
    </lineage>
</organism>
<feature type="domain" description="KRAB" evidence="1">
    <location>
        <begin position="13"/>
        <end position="84"/>
    </location>
</feature>
<dbReference type="InParanoid" id="A0A7N4PVG7"/>
<dbReference type="GO" id="GO:0006355">
    <property type="term" value="P:regulation of DNA-templated transcription"/>
    <property type="evidence" value="ECO:0007669"/>
    <property type="project" value="InterPro"/>
</dbReference>
<dbReference type="PANTHER" id="PTHR23232">
    <property type="entry name" value="KRAB DOMAIN C2H2 ZINC FINGER"/>
    <property type="match status" value="1"/>
</dbReference>
<dbReference type="PROSITE" id="PS50805">
    <property type="entry name" value="KRAB"/>
    <property type="match status" value="1"/>
</dbReference>
<dbReference type="PANTHER" id="PTHR23232:SF163">
    <property type="entry name" value="ZINC FINGER PROTEIN 589"/>
    <property type="match status" value="1"/>
</dbReference>
<reference evidence="2" key="2">
    <citation type="submission" date="2025-08" db="UniProtKB">
        <authorList>
            <consortium name="Ensembl"/>
        </authorList>
    </citation>
    <scope>IDENTIFICATION</scope>
</reference>
<dbReference type="SMART" id="SM00349">
    <property type="entry name" value="KRAB"/>
    <property type="match status" value="1"/>
</dbReference>
<evidence type="ECO:0000313" key="2">
    <source>
        <dbReference type="Ensembl" id="ENSSHAP00000043003.1"/>
    </source>
</evidence>
<dbReference type="GeneTree" id="ENSGT00940000162921"/>
<accession>A0A7N4PVG7</accession>
<proteinExistence type="predicted"/>
<dbReference type="Ensembl" id="ENSSHAT00000024751.1">
    <property type="protein sequence ID" value="ENSSHAP00000043003.1"/>
    <property type="gene ID" value="ENSSHAG00000028143.1"/>
</dbReference>
<protein>
    <recommendedName>
        <fullName evidence="1">KRAB domain-containing protein</fullName>
    </recommendedName>
</protein>
<dbReference type="InterPro" id="IPR050169">
    <property type="entry name" value="Krueppel_C2H2_ZnF"/>
</dbReference>
<dbReference type="Gene3D" id="6.10.140.140">
    <property type="match status" value="1"/>
</dbReference>
<dbReference type="SUPFAM" id="SSF109640">
    <property type="entry name" value="KRAB domain (Kruppel-associated box)"/>
    <property type="match status" value="1"/>
</dbReference>
<dbReference type="InterPro" id="IPR001909">
    <property type="entry name" value="KRAB"/>
</dbReference>
<reference evidence="2 3" key="1">
    <citation type="journal article" date="2011" name="Proc. Natl. Acad. Sci. U.S.A.">
        <title>Genetic diversity and population structure of the endangered marsupial Sarcophilus harrisii (Tasmanian devil).</title>
        <authorList>
            <person name="Miller W."/>
            <person name="Hayes V.M."/>
            <person name="Ratan A."/>
            <person name="Petersen D.C."/>
            <person name="Wittekindt N.E."/>
            <person name="Miller J."/>
            <person name="Walenz B."/>
            <person name="Knight J."/>
            <person name="Qi J."/>
            <person name="Zhao F."/>
            <person name="Wang Q."/>
            <person name="Bedoya-Reina O.C."/>
            <person name="Katiyar N."/>
            <person name="Tomsho L.P."/>
            <person name="Kasson L.M."/>
            <person name="Hardie R.A."/>
            <person name="Woodbridge P."/>
            <person name="Tindall E.A."/>
            <person name="Bertelsen M.F."/>
            <person name="Dixon D."/>
            <person name="Pyecroft S."/>
            <person name="Helgen K.M."/>
            <person name="Lesk A.M."/>
            <person name="Pringle T.H."/>
            <person name="Patterson N."/>
            <person name="Zhang Y."/>
            <person name="Kreiss A."/>
            <person name="Woods G.M."/>
            <person name="Jones M.E."/>
            <person name="Schuster S.C."/>
        </authorList>
    </citation>
    <scope>NUCLEOTIDE SEQUENCE [LARGE SCALE GENOMIC DNA]</scope>
</reference>
<name>A0A7N4PVG7_SARHA</name>
<keyword evidence="3" id="KW-1185">Reference proteome</keyword>
<sequence length="107" mass="12314">SFTPPLRPRLEPVTFWDVAVDFTCEEWRILEPAQRALHRNVMLENYQNLLSVGIPVSRLDLISLLEKQEAASSPKSRDSIQQTCKEEGKEYHVLPSEFDLVFITSLV</sequence>
<dbReference type="AlphaFoldDB" id="A0A7N4PVG7"/>
<reference evidence="2" key="3">
    <citation type="submission" date="2025-09" db="UniProtKB">
        <authorList>
            <consortium name="Ensembl"/>
        </authorList>
    </citation>
    <scope>IDENTIFICATION</scope>
</reference>
<dbReference type="CDD" id="cd07765">
    <property type="entry name" value="KRAB_A-box"/>
    <property type="match status" value="1"/>
</dbReference>
<evidence type="ECO:0000313" key="3">
    <source>
        <dbReference type="Proteomes" id="UP000007648"/>
    </source>
</evidence>
<dbReference type="InterPro" id="IPR036051">
    <property type="entry name" value="KRAB_dom_sf"/>
</dbReference>
<dbReference type="Pfam" id="PF01352">
    <property type="entry name" value="KRAB"/>
    <property type="match status" value="1"/>
</dbReference>